<feature type="transmembrane region" description="Helical" evidence="1">
    <location>
        <begin position="32"/>
        <end position="54"/>
    </location>
</feature>
<keyword evidence="1" id="KW-0812">Transmembrane</keyword>
<dbReference type="AlphaFoldDB" id="A0A3M0A9L9"/>
<proteinExistence type="predicted"/>
<evidence type="ECO:0000256" key="1">
    <source>
        <dbReference type="SAM" id="Phobius"/>
    </source>
</evidence>
<feature type="transmembrane region" description="Helical" evidence="1">
    <location>
        <begin position="250"/>
        <end position="275"/>
    </location>
</feature>
<evidence type="ECO:0000313" key="3">
    <source>
        <dbReference type="Proteomes" id="UP000267246"/>
    </source>
</evidence>
<keyword evidence="3" id="KW-1185">Reference proteome</keyword>
<comment type="caution">
    <text evidence="2">The sequence shown here is derived from an EMBL/GenBank/DDBJ whole genome shotgun (WGS) entry which is preliminary data.</text>
</comment>
<feature type="transmembrane region" description="Helical" evidence="1">
    <location>
        <begin position="213"/>
        <end position="235"/>
    </location>
</feature>
<sequence>MTRQFSMLDNFKILNTLNLDKNLKTKVNVKKILALNILSILMMFTILISDIVWYVTWNLKSPSKIEDIDYFRHYGVFLGIKLLELIILFLANRFLISDLLIKEIMKLKNEDFEYTNSKGGYLIYTILNDQKINRIDLANNVWNTFIWIVYLYLTFCPFMWHHGYSPVIDDKRMLVYVVLILIKFILIDILFSCSIYSMYFESKESKEFDSEKALFISHLLKTIYFIGYMLAWIVLDHLTNFAFITGNELYMLAFSILGTFPAFCLIRFISVLAVYRKEKSGLKYFFAFMPIFAVYPL</sequence>
<organism evidence="2 3">
    <name type="scientific">Metamycoplasma subdolum</name>
    <dbReference type="NCBI Taxonomy" id="92407"/>
    <lineage>
        <taxon>Bacteria</taxon>
        <taxon>Bacillati</taxon>
        <taxon>Mycoplasmatota</taxon>
        <taxon>Mycoplasmoidales</taxon>
        <taxon>Metamycoplasmataceae</taxon>
        <taxon>Metamycoplasma</taxon>
    </lineage>
</organism>
<accession>A0A3M0A9L9</accession>
<feature type="transmembrane region" description="Helical" evidence="1">
    <location>
        <begin position="141"/>
        <end position="161"/>
    </location>
</feature>
<dbReference type="Proteomes" id="UP000267246">
    <property type="component" value="Unassembled WGS sequence"/>
</dbReference>
<evidence type="ECO:0000313" key="2">
    <source>
        <dbReference type="EMBL" id="RMA79085.1"/>
    </source>
</evidence>
<dbReference type="RefSeq" id="WP_147437877.1">
    <property type="nucleotide sequence ID" value="NZ_CP137846.1"/>
</dbReference>
<reference evidence="2 3" key="1">
    <citation type="submission" date="2018-10" db="EMBL/GenBank/DDBJ databases">
        <title>Genomic Encyclopedia of Archaeal and Bacterial Type Strains, Phase II (KMG-II): from individual species to whole genera.</title>
        <authorList>
            <person name="Goeker M."/>
        </authorList>
    </citation>
    <scope>NUCLEOTIDE SEQUENCE [LARGE SCALE GENOMIC DNA]</scope>
    <source>
        <strain evidence="2 3">ATCC 29870</strain>
    </source>
</reference>
<keyword evidence="1" id="KW-0472">Membrane</keyword>
<keyword evidence="1" id="KW-1133">Transmembrane helix</keyword>
<protein>
    <submittedName>
        <fullName evidence="2">Uncharacterized protein</fullName>
    </submittedName>
</protein>
<feature type="transmembrane region" description="Helical" evidence="1">
    <location>
        <begin position="173"/>
        <end position="201"/>
    </location>
</feature>
<feature type="transmembrane region" description="Helical" evidence="1">
    <location>
        <begin position="74"/>
        <end position="96"/>
    </location>
</feature>
<gene>
    <name evidence="2" type="ORF">JN00_0134</name>
</gene>
<name>A0A3M0A9L9_9BACT</name>
<dbReference type="EMBL" id="REFI01000005">
    <property type="protein sequence ID" value="RMA79085.1"/>
    <property type="molecule type" value="Genomic_DNA"/>
</dbReference>